<comment type="similarity">
    <text evidence="1">Belongs to the CRISP family.</text>
</comment>
<evidence type="ECO:0000256" key="4">
    <source>
        <dbReference type="ARBA" id="ARBA00023157"/>
    </source>
</evidence>
<dbReference type="FunFam" id="3.40.33.10:FF:000006">
    <property type="entry name" value="Putative pathogenesis-related protein 1"/>
    <property type="match status" value="1"/>
</dbReference>
<feature type="domain" description="SCP" evidence="6">
    <location>
        <begin position="28"/>
        <end position="159"/>
    </location>
</feature>
<dbReference type="PANTHER" id="PTHR10334">
    <property type="entry name" value="CYSTEINE-RICH SECRETORY PROTEIN-RELATED"/>
    <property type="match status" value="1"/>
</dbReference>
<dbReference type="Pfam" id="PF00188">
    <property type="entry name" value="CAP"/>
    <property type="match status" value="1"/>
</dbReference>
<keyword evidence="8" id="KW-1185">Reference proteome</keyword>
<dbReference type="EMBL" id="KK914394">
    <property type="protein sequence ID" value="KDP37606.1"/>
    <property type="molecule type" value="Genomic_DNA"/>
</dbReference>
<sequence length="163" mass="17863">MKLSFKNSLFPLFALINLALILPIQSQDQQQDYLDAHNQARAAVGVGPLSWDDTVAAYAQNYASQRAGDCNLVHSGGPYGENLAWSSAELSGTDAVKMWVDEKAYYDYDSNSCSPGQMCGHYTQVVWRDSVRVGCAKVRCSNGGTFVTCNYDPPGNYVGQKPY</sequence>
<dbReference type="InterPro" id="IPR018244">
    <property type="entry name" value="Allrgn_V5/Tpx1_CS"/>
</dbReference>
<dbReference type="GO" id="GO:0005576">
    <property type="term" value="C:extracellular region"/>
    <property type="evidence" value="ECO:0007669"/>
    <property type="project" value="InterPro"/>
</dbReference>
<dbReference type="SUPFAM" id="SSF55797">
    <property type="entry name" value="PR-1-like"/>
    <property type="match status" value="1"/>
</dbReference>
<dbReference type="PRINTS" id="PR00837">
    <property type="entry name" value="V5TPXLIKE"/>
</dbReference>
<dbReference type="Proteomes" id="UP000027138">
    <property type="component" value="Unassembled WGS sequence"/>
</dbReference>
<evidence type="ECO:0000259" key="6">
    <source>
        <dbReference type="SMART" id="SM00198"/>
    </source>
</evidence>
<evidence type="ECO:0000313" key="7">
    <source>
        <dbReference type="EMBL" id="KDP37606.1"/>
    </source>
</evidence>
<evidence type="ECO:0000256" key="3">
    <source>
        <dbReference type="ARBA" id="ARBA00022821"/>
    </source>
</evidence>
<reference evidence="7 8" key="1">
    <citation type="journal article" date="2014" name="PLoS ONE">
        <title>Global Analysis of Gene Expression Profiles in Physic Nut (Jatropha curcas L.) Seedlings Exposed to Salt Stress.</title>
        <authorList>
            <person name="Zhang L."/>
            <person name="Zhang C."/>
            <person name="Wu P."/>
            <person name="Chen Y."/>
            <person name="Li M."/>
            <person name="Jiang H."/>
            <person name="Wu G."/>
        </authorList>
    </citation>
    <scope>NUCLEOTIDE SEQUENCE [LARGE SCALE GENOMIC DNA]</scope>
    <source>
        <strain evidence="8">cv. GZQX0401</strain>
        <tissue evidence="7">Young leaves</tissue>
    </source>
</reference>
<dbReference type="OrthoDB" id="337038at2759"/>
<dbReference type="InterPro" id="IPR035940">
    <property type="entry name" value="CAP_sf"/>
</dbReference>
<dbReference type="CDD" id="cd05381">
    <property type="entry name" value="CAP_PR-1"/>
    <property type="match status" value="1"/>
</dbReference>
<dbReference type="PROSITE" id="PS01010">
    <property type="entry name" value="CRISP_2"/>
    <property type="match status" value="1"/>
</dbReference>
<feature type="signal peptide" evidence="5">
    <location>
        <begin position="1"/>
        <end position="26"/>
    </location>
</feature>
<evidence type="ECO:0000256" key="5">
    <source>
        <dbReference type="SAM" id="SignalP"/>
    </source>
</evidence>
<evidence type="ECO:0000313" key="8">
    <source>
        <dbReference type="Proteomes" id="UP000027138"/>
    </source>
</evidence>
<name>A0A067KMZ6_JATCU</name>
<dbReference type="InterPro" id="IPR001283">
    <property type="entry name" value="CRISP-related"/>
</dbReference>
<gene>
    <name evidence="7" type="ORF">JCGZ_06949</name>
</gene>
<proteinExistence type="inferred from homology"/>
<keyword evidence="2 5" id="KW-0732">Signal</keyword>
<evidence type="ECO:0000256" key="1">
    <source>
        <dbReference type="ARBA" id="ARBA00009923"/>
    </source>
</evidence>
<keyword evidence="3" id="KW-0611">Plant defense</keyword>
<dbReference type="PROSITE" id="PS01009">
    <property type="entry name" value="CRISP_1"/>
    <property type="match status" value="1"/>
</dbReference>
<dbReference type="AlphaFoldDB" id="A0A067KMZ6"/>
<dbReference type="GO" id="GO:0098542">
    <property type="term" value="P:defense response to other organism"/>
    <property type="evidence" value="ECO:0007669"/>
    <property type="project" value="UniProtKB-ARBA"/>
</dbReference>
<protein>
    <recommendedName>
        <fullName evidence="6">SCP domain-containing protein</fullName>
    </recommendedName>
</protein>
<dbReference type="KEGG" id="jcu:105634505"/>
<keyword evidence="4" id="KW-1015">Disulfide bond</keyword>
<dbReference type="SMART" id="SM00198">
    <property type="entry name" value="SCP"/>
    <property type="match status" value="1"/>
</dbReference>
<evidence type="ECO:0000256" key="2">
    <source>
        <dbReference type="ARBA" id="ARBA00022729"/>
    </source>
</evidence>
<dbReference type="InterPro" id="IPR014044">
    <property type="entry name" value="CAP_dom"/>
</dbReference>
<organism evidence="7 8">
    <name type="scientific">Jatropha curcas</name>
    <name type="common">Barbados nut</name>
    <dbReference type="NCBI Taxonomy" id="180498"/>
    <lineage>
        <taxon>Eukaryota</taxon>
        <taxon>Viridiplantae</taxon>
        <taxon>Streptophyta</taxon>
        <taxon>Embryophyta</taxon>
        <taxon>Tracheophyta</taxon>
        <taxon>Spermatophyta</taxon>
        <taxon>Magnoliopsida</taxon>
        <taxon>eudicotyledons</taxon>
        <taxon>Gunneridae</taxon>
        <taxon>Pentapetalae</taxon>
        <taxon>rosids</taxon>
        <taxon>fabids</taxon>
        <taxon>Malpighiales</taxon>
        <taxon>Euphorbiaceae</taxon>
        <taxon>Crotonoideae</taxon>
        <taxon>Jatropheae</taxon>
        <taxon>Jatropha</taxon>
    </lineage>
</organism>
<accession>A0A067KMZ6</accession>
<dbReference type="Gene3D" id="3.40.33.10">
    <property type="entry name" value="CAP"/>
    <property type="match status" value="1"/>
</dbReference>
<feature type="chain" id="PRO_5001639729" description="SCP domain-containing protein" evidence="5">
    <location>
        <begin position="27"/>
        <end position="163"/>
    </location>
</feature>